<dbReference type="GO" id="GO:0005886">
    <property type="term" value="C:plasma membrane"/>
    <property type="evidence" value="ECO:0007669"/>
    <property type="project" value="UniProtKB-SubCell"/>
</dbReference>
<keyword evidence="2" id="KW-0449">Lipoprotein</keyword>
<name>Q2N7N9_ERYLH</name>
<dbReference type="PANTHER" id="PTHR30203:SF33">
    <property type="entry name" value="BLR4455 PROTEIN"/>
    <property type="match status" value="1"/>
</dbReference>
<organism evidence="3 4">
    <name type="scientific">Erythrobacter litoralis (strain HTCC2594)</name>
    <dbReference type="NCBI Taxonomy" id="314225"/>
    <lineage>
        <taxon>Bacteria</taxon>
        <taxon>Pseudomonadati</taxon>
        <taxon>Pseudomonadota</taxon>
        <taxon>Alphaproteobacteria</taxon>
        <taxon>Sphingomonadales</taxon>
        <taxon>Erythrobacteraceae</taxon>
        <taxon>Erythrobacter/Porphyrobacter group</taxon>
        <taxon>Erythrobacter</taxon>
    </lineage>
</organism>
<gene>
    <name evidence="3" type="ordered locus">ELI_11050</name>
</gene>
<evidence type="ECO:0000256" key="1">
    <source>
        <dbReference type="ARBA" id="ARBA00007613"/>
    </source>
</evidence>
<evidence type="ECO:0000313" key="4">
    <source>
        <dbReference type="Proteomes" id="UP000008808"/>
    </source>
</evidence>
<dbReference type="InterPro" id="IPR010131">
    <property type="entry name" value="MdtP/NodT-like"/>
</dbReference>
<protein>
    <submittedName>
        <fullName evidence="3">Multidrug efflux system outer membrane subunit</fullName>
    </submittedName>
</protein>
<accession>Q2N7N9</accession>
<keyword evidence="2" id="KW-0472">Membrane</keyword>
<dbReference type="AlphaFoldDB" id="Q2N7N9"/>
<reference evidence="4" key="1">
    <citation type="journal article" date="2009" name="J. Bacteriol.">
        <title>Complete genome sequence of Erythrobacter litoralis HTCC2594.</title>
        <authorList>
            <person name="Oh H.M."/>
            <person name="Giovannoni S.J."/>
            <person name="Ferriera S."/>
            <person name="Johnson J."/>
            <person name="Cho J.C."/>
        </authorList>
    </citation>
    <scope>NUCLEOTIDE SEQUENCE [LARGE SCALE GENOMIC DNA]</scope>
    <source>
        <strain evidence="4">HTCC2594</strain>
    </source>
</reference>
<dbReference type="NCBIfam" id="TIGR01845">
    <property type="entry name" value="outer_NodT"/>
    <property type="match status" value="1"/>
</dbReference>
<dbReference type="STRING" id="314225.ELI_11050"/>
<dbReference type="Gene3D" id="2.20.200.10">
    <property type="entry name" value="Outer membrane efflux proteins (OEP)"/>
    <property type="match status" value="1"/>
</dbReference>
<keyword evidence="2" id="KW-0812">Transmembrane</keyword>
<evidence type="ECO:0000313" key="3">
    <source>
        <dbReference type="EMBL" id="ABC64302.1"/>
    </source>
</evidence>
<dbReference type="OrthoDB" id="9783100at2"/>
<dbReference type="SUPFAM" id="SSF56954">
    <property type="entry name" value="Outer membrane efflux proteins (OEP)"/>
    <property type="match status" value="1"/>
</dbReference>
<keyword evidence="2" id="KW-1134">Transmembrane beta strand</keyword>
<dbReference type="HOGENOM" id="CLU_012817_13_0_5"/>
<sequence length="467" mass="48123">MLAVAALSACVAGPPPEIDTTPPPLPLEFAFAPDAATGSAVASLLPTGDPAFQDLATLALQDAPTLAQAAARIEQARARAAGAGANRLPNIGANASVTGTRTNPAQFGTNLPPGISIDTEQVFYGANLTASWDLDLFGRLRAQERAALARLGAATVEATAVRNALLAEIAGSVIDWRTLAARQDALEQDLKAAASLARLAGTRERAGLSPGFDRVRAESVAEATRSRIAALATDRARIAGRLVALTGQPAQKVLDLLRQTAPDPAQPPAPMTLPSQLLANRPDVVAAAANLEAADADLAASAARRFPQFTLSAALGLLAFDLGDLFDEDSIVGNVSGGLVAPLLDFGRIQAEIDASAAGKQLAFANYRNAVFTALGDAEAGYGLVAAADRQLAAASREFASAERAADLADTRYQAGLSDFLTVLEARRAADASGERVAIARGQAERARVVLWQALGGDQPTSRSTSQ</sequence>
<dbReference type="PANTHER" id="PTHR30203">
    <property type="entry name" value="OUTER MEMBRANE CATION EFFLUX PROTEIN"/>
    <property type="match status" value="1"/>
</dbReference>
<evidence type="ECO:0000256" key="2">
    <source>
        <dbReference type="RuleBase" id="RU362097"/>
    </source>
</evidence>
<dbReference type="EMBL" id="CP000157">
    <property type="protein sequence ID" value="ABC64302.1"/>
    <property type="molecule type" value="Genomic_DNA"/>
</dbReference>
<dbReference type="eggNOG" id="COG1538">
    <property type="taxonomic scope" value="Bacteria"/>
</dbReference>
<dbReference type="GO" id="GO:0015562">
    <property type="term" value="F:efflux transmembrane transporter activity"/>
    <property type="evidence" value="ECO:0007669"/>
    <property type="project" value="InterPro"/>
</dbReference>
<dbReference type="Pfam" id="PF02321">
    <property type="entry name" value="OEP"/>
    <property type="match status" value="2"/>
</dbReference>
<dbReference type="Gene3D" id="1.20.1600.10">
    <property type="entry name" value="Outer membrane efflux proteins (OEP)"/>
    <property type="match status" value="1"/>
</dbReference>
<proteinExistence type="inferred from homology"/>
<comment type="similarity">
    <text evidence="1 2">Belongs to the outer membrane factor (OMF) (TC 1.B.17) family.</text>
</comment>
<dbReference type="KEGG" id="eli:ELI_11050"/>
<comment type="subcellular location">
    <subcellularLocation>
        <location evidence="2">Cell membrane</location>
        <topology evidence="2">Lipid-anchor</topology>
    </subcellularLocation>
</comment>
<keyword evidence="2" id="KW-0564">Palmitate</keyword>
<keyword evidence="4" id="KW-1185">Reference proteome</keyword>
<dbReference type="Proteomes" id="UP000008808">
    <property type="component" value="Chromosome"/>
</dbReference>
<dbReference type="InterPro" id="IPR003423">
    <property type="entry name" value="OMP_efflux"/>
</dbReference>